<protein>
    <submittedName>
        <fullName evidence="1">Uncharacterized protein</fullName>
    </submittedName>
</protein>
<organism evidence="1 2">
    <name type="scientific">Aegilops tauschii subsp. strangulata</name>
    <name type="common">Goatgrass</name>
    <dbReference type="NCBI Taxonomy" id="200361"/>
    <lineage>
        <taxon>Eukaryota</taxon>
        <taxon>Viridiplantae</taxon>
        <taxon>Streptophyta</taxon>
        <taxon>Embryophyta</taxon>
        <taxon>Tracheophyta</taxon>
        <taxon>Spermatophyta</taxon>
        <taxon>Magnoliopsida</taxon>
        <taxon>Liliopsida</taxon>
        <taxon>Poales</taxon>
        <taxon>Poaceae</taxon>
        <taxon>BOP clade</taxon>
        <taxon>Pooideae</taxon>
        <taxon>Triticodae</taxon>
        <taxon>Triticeae</taxon>
        <taxon>Triticinae</taxon>
        <taxon>Aegilops</taxon>
    </lineage>
</organism>
<accession>A0A453LND2</accession>
<sequence length="57" mass="6749">MAISRELISRFDKAQEDRLLSTLEDWLRKQLKISYLGLASLERTIARQRGRITMLKE</sequence>
<dbReference type="EnsemblPlants" id="AET5Gv20855400.3">
    <property type="protein sequence ID" value="AET5Gv20855400.3"/>
    <property type="gene ID" value="AET5Gv20855400"/>
</dbReference>
<dbReference type="AlphaFoldDB" id="A0A453LND2"/>
<keyword evidence="2" id="KW-1185">Reference proteome</keyword>
<dbReference type="Proteomes" id="UP000015105">
    <property type="component" value="Chromosome 5D"/>
</dbReference>
<reference evidence="1" key="5">
    <citation type="journal article" date="2021" name="G3 (Bethesda)">
        <title>Aegilops tauschii genome assembly Aet v5.0 features greater sequence contiguity and improved annotation.</title>
        <authorList>
            <person name="Wang L."/>
            <person name="Zhu T."/>
            <person name="Rodriguez J.C."/>
            <person name="Deal K.R."/>
            <person name="Dubcovsky J."/>
            <person name="McGuire P.E."/>
            <person name="Lux T."/>
            <person name="Spannagl M."/>
            <person name="Mayer K.F.X."/>
            <person name="Baldrich P."/>
            <person name="Meyers B.C."/>
            <person name="Huo N."/>
            <person name="Gu Y.Q."/>
            <person name="Zhou H."/>
            <person name="Devos K.M."/>
            <person name="Bennetzen J.L."/>
            <person name="Unver T."/>
            <person name="Budak H."/>
            <person name="Gulick P.J."/>
            <person name="Galiba G."/>
            <person name="Kalapos B."/>
            <person name="Nelson D.R."/>
            <person name="Li P."/>
            <person name="You F.M."/>
            <person name="Luo M.C."/>
            <person name="Dvorak J."/>
        </authorList>
    </citation>
    <scope>NUCLEOTIDE SEQUENCE [LARGE SCALE GENOMIC DNA]</scope>
    <source>
        <strain evidence="1">cv. AL8/78</strain>
    </source>
</reference>
<reference evidence="1" key="3">
    <citation type="journal article" date="2017" name="Nature">
        <title>Genome sequence of the progenitor of the wheat D genome Aegilops tauschii.</title>
        <authorList>
            <person name="Luo M.C."/>
            <person name="Gu Y.Q."/>
            <person name="Puiu D."/>
            <person name="Wang H."/>
            <person name="Twardziok S.O."/>
            <person name="Deal K.R."/>
            <person name="Huo N."/>
            <person name="Zhu T."/>
            <person name="Wang L."/>
            <person name="Wang Y."/>
            <person name="McGuire P.E."/>
            <person name="Liu S."/>
            <person name="Long H."/>
            <person name="Ramasamy R.K."/>
            <person name="Rodriguez J.C."/>
            <person name="Van S.L."/>
            <person name="Yuan L."/>
            <person name="Wang Z."/>
            <person name="Xia Z."/>
            <person name="Xiao L."/>
            <person name="Anderson O.D."/>
            <person name="Ouyang S."/>
            <person name="Liang Y."/>
            <person name="Zimin A.V."/>
            <person name="Pertea G."/>
            <person name="Qi P."/>
            <person name="Bennetzen J.L."/>
            <person name="Dai X."/>
            <person name="Dawson M.W."/>
            <person name="Muller H.G."/>
            <person name="Kugler K."/>
            <person name="Rivarola-Duarte L."/>
            <person name="Spannagl M."/>
            <person name="Mayer K.F.X."/>
            <person name="Lu F.H."/>
            <person name="Bevan M.W."/>
            <person name="Leroy P."/>
            <person name="Li P."/>
            <person name="You F.M."/>
            <person name="Sun Q."/>
            <person name="Liu Z."/>
            <person name="Lyons E."/>
            <person name="Wicker T."/>
            <person name="Salzberg S.L."/>
            <person name="Devos K.M."/>
            <person name="Dvorak J."/>
        </authorList>
    </citation>
    <scope>NUCLEOTIDE SEQUENCE [LARGE SCALE GENOMIC DNA]</scope>
    <source>
        <strain evidence="1">cv. AL8/78</strain>
    </source>
</reference>
<proteinExistence type="predicted"/>
<reference evidence="2" key="2">
    <citation type="journal article" date="2017" name="Nat. Plants">
        <title>The Aegilops tauschii genome reveals multiple impacts of transposons.</title>
        <authorList>
            <person name="Zhao G."/>
            <person name="Zou C."/>
            <person name="Li K."/>
            <person name="Wang K."/>
            <person name="Li T."/>
            <person name="Gao L."/>
            <person name="Zhang X."/>
            <person name="Wang H."/>
            <person name="Yang Z."/>
            <person name="Liu X."/>
            <person name="Jiang W."/>
            <person name="Mao L."/>
            <person name="Kong X."/>
            <person name="Jiao Y."/>
            <person name="Jia J."/>
        </authorList>
    </citation>
    <scope>NUCLEOTIDE SEQUENCE [LARGE SCALE GENOMIC DNA]</scope>
    <source>
        <strain evidence="2">cv. AL8/78</strain>
    </source>
</reference>
<evidence type="ECO:0000313" key="1">
    <source>
        <dbReference type="EnsemblPlants" id="AET5Gv20855400.3"/>
    </source>
</evidence>
<reference evidence="1" key="4">
    <citation type="submission" date="2019-03" db="UniProtKB">
        <authorList>
            <consortium name="EnsemblPlants"/>
        </authorList>
    </citation>
    <scope>IDENTIFICATION</scope>
</reference>
<evidence type="ECO:0000313" key="2">
    <source>
        <dbReference type="Proteomes" id="UP000015105"/>
    </source>
</evidence>
<name>A0A453LND2_AEGTS</name>
<reference evidence="2" key="1">
    <citation type="journal article" date="2014" name="Science">
        <title>Ancient hybridizations among the ancestral genomes of bread wheat.</title>
        <authorList>
            <consortium name="International Wheat Genome Sequencing Consortium,"/>
            <person name="Marcussen T."/>
            <person name="Sandve S.R."/>
            <person name="Heier L."/>
            <person name="Spannagl M."/>
            <person name="Pfeifer M."/>
            <person name="Jakobsen K.S."/>
            <person name="Wulff B.B."/>
            <person name="Steuernagel B."/>
            <person name="Mayer K.F."/>
            <person name="Olsen O.A."/>
        </authorList>
    </citation>
    <scope>NUCLEOTIDE SEQUENCE [LARGE SCALE GENOMIC DNA]</scope>
    <source>
        <strain evidence="2">cv. AL8/78</strain>
    </source>
</reference>
<dbReference type="Gramene" id="AET5Gv20855400.3">
    <property type="protein sequence ID" value="AET5Gv20855400.3"/>
    <property type="gene ID" value="AET5Gv20855400"/>
</dbReference>